<dbReference type="Pfam" id="PF00239">
    <property type="entry name" value="Resolvase"/>
    <property type="match status" value="1"/>
</dbReference>
<evidence type="ECO:0000313" key="4">
    <source>
        <dbReference type="EMBL" id="MFK7048471.1"/>
    </source>
</evidence>
<organism evidence="4 5">
    <name type="scientific">Flavobacterium davisii</name>
    <dbReference type="NCBI Taxonomy" id="2906077"/>
    <lineage>
        <taxon>Bacteria</taxon>
        <taxon>Pseudomonadati</taxon>
        <taxon>Bacteroidota</taxon>
        <taxon>Flavobacteriia</taxon>
        <taxon>Flavobacteriales</taxon>
        <taxon>Flavobacteriaceae</taxon>
        <taxon>Flavobacterium</taxon>
    </lineage>
</organism>
<feature type="domain" description="Resolvase/invertase-type recombinase catalytic" evidence="2">
    <location>
        <begin position="3"/>
        <end position="153"/>
    </location>
</feature>
<evidence type="ECO:0000313" key="5">
    <source>
        <dbReference type="Proteomes" id="UP001621813"/>
    </source>
</evidence>
<dbReference type="EMBL" id="JAZGZR010000002">
    <property type="protein sequence ID" value="MFK7048471.1"/>
    <property type="molecule type" value="Genomic_DNA"/>
</dbReference>
<dbReference type="InterPro" id="IPR036162">
    <property type="entry name" value="Resolvase-like_N_sf"/>
</dbReference>
<keyword evidence="5" id="KW-1185">Reference proteome</keyword>
<keyword evidence="1" id="KW-0175">Coiled coil</keyword>
<evidence type="ECO:0000259" key="2">
    <source>
        <dbReference type="PROSITE" id="PS51736"/>
    </source>
</evidence>
<dbReference type="CDD" id="cd00338">
    <property type="entry name" value="Ser_Recombinase"/>
    <property type="match status" value="1"/>
</dbReference>
<evidence type="ECO:0000256" key="1">
    <source>
        <dbReference type="SAM" id="Coils"/>
    </source>
</evidence>
<name>A0ABW8PLD5_9FLAO</name>
<dbReference type="SUPFAM" id="SSF53041">
    <property type="entry name" value="Resolvase-like"/>
    <property type="match status" value="1"/>
</dbReference>
<feature type="coiled-coil region" evidence="1">
    <location>
        <begin position="365"/>
        <end position="420"/>
    </location>
</feature>
<dbReference type="Gene3D" id="3.90.1750.20">
    <property type="entry name" value="Putative Large Serine Recombinase, Chain B, Domain 2"/>
    <property type="match status" value="1"/>
</dbReference>
<dbReference type="PANTHER" id="PTHR30461">
    <property type="entry name" value="DNA-INVERTASE FROM LAMBDOID PROPHAGE"/>
    <property type="match status" value="1"/>
</dbReference>
<dbReference type="Gene3D" id="3.40.50.1390">
    <property type="entry name" value="Resolvase, N-terminal catalytic domain"/>
    <property type="match status" value="1"/>
</dbReference>
<evidence type="ECO:0000259" key="3">
    <source>
        <dbReference type="PROSITE" id="PS51737"/>
    </source>
</evidence>
<dbReference type="InterPro" id="IPR050639">
    <property type="entry name" value="SSR_resolvase"/>
</dbReference>
<dbReference type="Pfam" id="PF13408">
    <property type="entry name" value="Zn_ribbon_recom"/>
    <property type="match status" value="1"/>
</dbReference>
<dbReference type="RefSeq" id="WP_105196244.1">
    <property type="nucleotide sequence ID" value="NZ_JAZGZR010000002.1"/>
</dbReference>
<dbReference type="PROSITE" id="PS51737">
    <property type="entry name" value="RECOMBINASE_DNA_BIND"/>
    <property type="match status" value="1"/>
</dbReference>
<dbReference type="SMART" id="SM00857">
    <property type="entry name" value="Resolvase"/>
    <property type="match status" value="1"/>
</dbReference>
<comment type="caution">
    <text evidence="4">The sequence shown here is derived from an EMBL/GenBank/DDBJ whole genome shotgun (WGS) entry which is preliminary data.</text>
</comment>
<feature type="domain" description="Recombinase" evidence="3">
    <location>
        <begin position="160"/>
        <end position="268"/>
    </location>
</feature>
<dbReference type="InterPro" id="IPR025827">
    <property type="entry name" value="Zn_ribbon_recom_dom"/>
</dbReference>
<proteinExistence type="predicted"/>
<accession>A0ABW8PLD5</accession>
<dbReference type="PROSITE" id="PS51736">
    <property type="entry name" value="RECOMBINASES_3"/>
    <property type="match status" value="1"/>
</dbReference>
<sequence>MKKVVMYRRVSTDDQKEFGYSLQDQKERITSYCERNNWEIIADYQDDFSAKTFNRPSWELLLKDVSKKQIRPEIIVVTRADRFSRSASESLQMLLILKKSNIKVFSLNENCFLDLDNPQTFLQNFFSLGMAEYDNITRADNTKRGMRQAAREGRTMGKAPKGYINNKIYKTVEIDPVDGPLIKEGFDLLKLGIYTMEDIRRKLVKKGLKNCSKQTFLNIVRNKYYYGIVKVPESRDEASMEVVGLHSPLISKEDYDIIQSIYFGKSKKSNTINLTNEELPLRGFLLCKLCGSTLTGSGSKSRNGNRYYYYHCQNGCKERFRADEANSLFINFLQNFQIKESVIRLYRQIVSDLYSENDEARIKELNAVNDDINKCKLRLSSLQDKYLDNMFAVEDYKSIKSRLEDELNLLNNKKAELNIDQETFKEYLDFCIDFLKNLGKEFGNSSVEIKRKIIGSIINGKIIFDNKKYRTASINSLISLITLNINELGEIKNGQKTISSNLSTYAPPLGLEPRTL</sequence>
<protein>
    <submittedName>
        <fullName evidence="4">Recombinase family protein</fullName>
    </submittedName>
</protein>
<dbReference type="InterPro" id="IPR011109">
    <property type="entry name" value="DNA_bind_recombinase_dom"/>
</dbReference>
<dbReference type="Pfam" id="PF07508">
    <property type="entry name" value="Recombinase"/>
    <property type="match status" value="1"/>
</dbReference>
<dbReference type="Proteomes" id="UP001621813">
    <property type="component" value="Unassembled WGS sequence"/>
</dbReference>
<dbReference type="InterPro" id="IPR038109">
    <property type="entry name" value="DNA_bind_recomb_sf"/>
</dbReference>
<reference evidence="4 5" key="1">
    <citation type="submission" date="2024-02" db="EMBL/GenBank/DDBJ databases">
        <title>Comparative Genomic Analysis of Flavobacterium Species Causing Columnaris Disease of Freshwater Fish in Thailand: Insights into Virulence and Resistance Mechanisms.</title>
        <authorList>
            <person name="Nguyen D."/>
            <person name="Chokmangmeepisarn P."/>
            <person name="Khianchaikhan K."/>
            <person name="Morishita M."/>
            <person name="Bunnoy A."/>
            <person name="Rodkhum C."/>
        </authorList>
    </citation>
    <scope>NUCLEOTIDE SEQUENCE [LARGE SCALE GENOMIC DNA]</scope>
    <source>
        <strain evidence="4 5">KCRT2007</strain>
    </source>
</reference>
<gene>
    <name evidence="4" type="ORF">V3Q77_01060</name>
</gene>
<dbReference type="InterPro" id="IPR006119">
    <property type="entry name" value="Resolv_N"/>
</dbReference>
<dbReference type="PANTHER" id="PTHR30461:SF23">
    <property type="entry name" value="DNA RECOMBINASE-RELATED"/>
    <property type="match status" value="1"/>
</dbReference>